<dbReference type="PANTHER" id="PTHR10642:SF25">
    <property type="entry name" value="RNASE H TYPE-1 DOMAIN-CONTAINING PROTEIN"/>
    <property type="match status" value="1"/>
</dbReference>
<dbReference type="EMBL" id="LN891230">
    <property type="protein sequence ID" value="CUS07244.1"/>
    <property type="molecule type" value="Genomic_DNA"/>
</dbReference>
<dbReference type="GO" id="GO:0004523">
    <property type="term" value="F:RNA-DNA hybrid ribonuclease activity"/>
    <property type="evidence" value="ECO:0007669"/>
    <property type="project" value="InterPro"/>
</dbReference>
<evidence type="ECO:0000313" key="4">
    <source>
        <dbReference type="EMBL" id="CUS07244.1"/>
    </source>
</evidence>
<keyword evidence="5" id="KW-1185">Reference proteome</keyword>
<evidence type="ECO:0000313" key="5">
    <source>
        <dbReference type="Proteomes" id="UP001412239"/>
    </source>
</evidence>
<dbReference type="SUPFAM" id="SSF53098">
    <property type="entry name" value="Ribonuclease H-like"/>
    <property type="match status" value="1"/>
</dbReference>
<dbReference type="PANTHER" id="PTHR10642">
    <property type="entry name" value="RIBONUCLEASE H1"/>
    <property type="match status" value="1"/>
</dbReference>
<dbReference type="InterPro" id="IPR012337">
    <property type="entry name" value="RNaseH-like_sf"/>
</dbReference>
<proteinExistence type="inferred from homology"/>
<dbReference type="GO" id="GO:0043137">
    <property type="term" value="P:DNA replication, removal of RNA primer"/>
    <property type="evidence" value="ECO:0007669"/>
    <property type="project" value="TreeGrafter"/>
</dbReference>
<dbReference type="GO" id="GO:0003676">
    <property type="term" value="F:nucleic acid binding"/>
    <property type="evidence" value="ECO:0007669"/>
    <property type="project" value="InterPro"/>
</dbReference>
<accession>A0A292PJD7</accession>
<evidence type="ECO:0000259" key="3">
    <source>
        <dbReference type="PROSITE" id="PS50879"/>
    </source>
</evidence>
<feature type="non-terminal residue" evidence="4">
    <location>
        <position position="104"/>
    </location>
</feature>
<evidence type="ECO:0000256" key="1">
    <source>
        <dbReference type="ARBA" id="ARBA00005300"/>
    </source>
</evidence>
<dbReference type="CDD" id="cd09276">
    <property type="entry name" value="Rnase_HI_RT_non_LTR"/>
    <property type="match status" value="1"/>
</dbReference>
<protein>
    <recommendedName>
        <fullName evidence="3">RNase H type-1 domain-containing protein</fullName>
    </recommendedName>
</protein>
<gene>
    <name evidence="4" type="ORF">GSTUAT00008670001</name>
</gene>
<dbReference type="AlphaFoldDB" id="A0A292PJD7"/>
<name>A0A292PJD7_9PEZI</name>
<feature type="region of interest" description="Disordered" evidence="2">
    <location>
        <begin position="80"/>
        <end position="104"/>
    </location>
</feature>
<dbReference type="InterPro" id="IPR002156">
    <property type="entry name" value="RNaseH_domain"/>
</dbReference>
<dbReference type="Proteomes" id="UP001412239">
    <property type="component" value="Unassembled WGS sequence"/>
</dbReference>
<comment type="similarity">
    <text evidence="1">Belongs to the RNase H family.</text>
</comment>
<reference evidence="4" key="1">
    <citation type="submission" date="2015-10" db="EMBL/GenBank/DDBJ databases">
        <authorList>
            <person name="Regsiter A."/>
            <person name="william w."/>
        </authorList>
    </citation>
    <scope>NUCLEOTIDE SEQUENCE</scope>
    <source>
        <strain evidence="4">Montdore</strain>
    </source>
</reference>
<dbReference type="Pfam" id="PF00075">
    <property type="entry name" value="RNase_H"/>
    <property type="match status" value="1"/>
</dbReference>
<organism evidence="4 5">
    <name type="scientific">Tuber aestivum</name>
    <name type="common">summer truffle</name>
    <dbReference type="NCBI Taxonomy" id="59557"/>
    <lineage>
        <taxon>Eukaryota</taxon>
        <taxon>Fungi</taxon>
        <taxon>Dikarya</taxon>
        <taxon>Ascomycota</taxon>
        <taxon>Pezizomycotina</taxon>
        <taxon>Pezizomycetes</taxon>
        <taxon>Pezizales</taxon>
        <taxon>Tuberaceae</taxon>
        <taxon>Tuber</taxon>
    </lineage>
</organism>
<dbReference type="InterPro" id="IPR050092">
    <property type="entry name" value="RNase_H"/>
</dbReference>
<dbReference type="PROSITE" id="PS50879">
    <property type="entry name" value="RNASE_H_1"/>
    <property type="match status" value="1"/>
</dbReference>
<sequence>MKVYDGELVGNARALTEASRSSLSFKHIWVFTDNQAAISNSHRFSPHPGQQISQQIQPLTKDLLSSDLDLQLHLQWVPSHTGIQGNDEADRLAKQAAEYPQPDI</sequence>
<feature type="domain" description="RNase H type-1" evidence="3">
    <location>
        <begin position="1"/>
        <end position="98"/>
    </location>
</feature>
<dbReference type="InterPro" id="IPR036397">
    <property type="entry name" value="RNaseH_sf"/>
</dbReference>
<dbReference type="Gene3D" id="3.30.420.10">
    <property type="entry name" value="Ribonuclease H-like superfamily/Ribonuclease H"/>
    <property type="match status" value="1"/>
</dbReference>
<evidence type="ECO:0000256" key="2">
    <source>
        <dbReference type="SAM" id="MobiDB-lite"/>
    </source>
</evidence>